<keyword evidence="4" id="KW-1003">Cell membrane</keyword>
<feature type="transmembrane region" description="Helical" evidence="8">
    <location>
        <begin position="135"/>
        <end position="152"/>
    </location>
</feature>
<dbReference type="GO" id="GO:0005886">
    <property type="term" value="C:plasma membrane"/>
    <property type="evidence" value="ECO:0007669"/>
    <property type="project" value="UniProtKB-SubCell"/>
</dbReference>
<proteinExistence type="inferred from homology"/>
<keyword evidence="5 8" id="KW-0812">Transmembrane</keyword>
<keyword evidence="6 8" id="KW-1133">Transmembrane helix</keyword>
<dbReference type="PRINTS" id="PR01036">
    <property type="entry name" value="TCRTETB"/>
</dbReference>
<organism evidence="11 13">
    <name type="scientific">Lactobacillus mulieris</name>
    <dbReference type="NCBI Taxonomy" id="2508708"/>
    <lineage>
        <taxon>Bacteria</taxon>
        <taxon>Bacillati</taxon>
        <taxon>Bacillota</taxon>
        <taxon>Bacilli</taxon>
        <taxon>Lactobacillales</taxon>
        <taxon>Lactobacillaceae</taxon>
        <taxon>Lactobacillus</taxon>
    </lineage>
</organism>
<dbReference type="Pfam" id="PF07690">
    <property type="entry name" value="MFS_1"/>
    <property type="match status" value="1"/>
</dbReference>
<feature type="transmembrane region" description="Helical" evidence="8">
    <location>
        <begin position="104"/>
        <end position="123"/>
    </location>
</feature>
<feature type="transmembrane region" description="Helical" evidence="8">
    <location>
        <begin position="359"/>
        <end position="384"/>
    </location>
</feature>
<keyword evidence="12" id="KW-1185">Reference proteome</keyword>
<dbReference type="PANTHER" id="PTHR42718">
    <property type="entry name" value="MAJOR FACILITATOR SUPERFAMILY MULTIDRUG TRANSPORTER MFSC"/>
    <property type="match status" value="1"/>
</dbReference>
<feature type="transmembrane region" description="Helical" evidence="8">
    <location>
        <begin position="80"/>
        <end position="98"/>
    </location>
</feature>
<keyword evidence="7 8" id="KW-0472">Membrane</keyword>
<reference evidence="11" key="1">
    <citation type="submission" date="2022-01" db="EMBL/GenBank/DDBJ databases">
        <title>STING isolate genome collection.</title>
        <authorList>
            <person name="France M."/>
            <person name="Rutt L."/>
            <person name="Humphrys M."/>
            <person name="Ravel J."/>
        </authorList>
    </citation>
    <scope>NUCLEOTIDE SEQUENCE</scope>
    <source>
        <strain evidence="11">C0081E5</strain>
    </source>
</reference>
<feature type="transmembrane region" description="Helical" evidence="8">
    <location>
        <begin position="437"/>
        <end position="456"/>
    </location>
</feature>
<feature type="transmembrane region" description="Helical" evidence="8">
    <location>
        <begin position="267"/>
        <end position="288"/>
    </location>
</feature>
<dbReference type="Gene3D" id="1.20.1720.10">
    <property type="entry name" value="Multidrug resistance protein D"/>
    <property type="match status" value="1"/>
</dbReference>
<dbReference type="InterPro" id="IPR036259">
    <property type="entry name" value="MFS_trans_sf"/>
</dbReference>
<dbReference type="Proteomes" id="UP001211420">
    <property type="component" value="Unassembled WGS sequence"/>
</dbReference>
<protein>
    <submittedName>
        <fullName evidence="11">DHA2 family efflux MFS transporter permease subunit</fullName>
    </submittedName>
</protein>
<feature type="transmembrane region" description="Helical" evidence="8">
    <location>
        <begin position="334"/>
        <end position="353"/>
    </location>
</feature>
<evidence type="ECO:0000256" key="6">
    <source>
        <dbReference type="ARBA" id="ARBA00022989"/>
    </source>
</evidence>
<dbReference type="EMBL" id="JAKHPW010000007">
    <property type="protein sequence ID" value="MCZ3622503.1"/>
    <property type="molecule type" value="Genomic_DNA"/>
</dbReference>
<dbReference type="AlphaFoldDB" id="A0AAW5WZR1"/>
<evidence type="ECO:0000313" key="12">
    <source>
        <dbReference type="Proteomes" id="UP001211420"/>
    </source>
</evidence>
<dbReference type="NCBIfam" id="TIGR00711">
    <property type="entry name" value="efflux_EmrB"/>
    <property type="match status" value="1"/>
</dbReference>
<feature type="transmembrane region" description="Helical" evidence="8">
    <location>
        <begin position="225"/>
        <end position="246"/>
    </location>
</feature>
<comment type="caution">
    <text evidence="11">The sequence shown here is derived from an EMBL/GenBank/DDBJ whole genome shotgun (WGS) entry which is preliminary data.</text>
</comment>
<dbReference type="PANTHER" id="PTHR42718:SF9">
    <property type="entry name" value="MAJOR FACILITATOR SUPERFAMILY MULTIDRUG TRANSPORTER MFSC"/>
    <property type="match status" value="1"/>
</dbReference>
<evidence type="ECO:0000256" key="1">
    <source>
        <dbReference type="ARBA" id="ARBA00004651"/>
    </source>
</evidence>
<feature type="transmembrane region" description="Helical" evidence="8">
    <location>
        <begin position="199"/>
        <end position="219"/>
    </location>
</feature>
<feature type="transmembrane region" description="Helical" evidence="8">
    <location>
        <begin position="396"/>
        <end position="417"/>
    </location>
</feature>
<feature type="domain" description="Major facilitator superfamily (MFS) profile" evidence="9">
    <location>
        <begin position="10"/>
        <end position="460"/>
    </location>
</feature>
<evidence type="ECO:0000256" key="5">
    <source>
        <dbReference type="ARBA" id="ARBA00022692"/>
    </source>
</evidence>
<feature type="transmembrane region" description="Helical" evidence="8">
    <location>
        <begin position="49"/>
        <end position="71"/>
    </location>
</feature>
<evidence type="ECO:0000313" key="13">
    <source>
        <dbReference type="Proteomes" id="UP001211566"/>
    </source>
</evidence>
<evidence type="ECO:0000256" key="7">
    <source>
        <dbReference type="ARBA" id="ARBA00023136"/>
    </source>
</evidence>
<dbReference type="InterPro" id="IPR020846">
    <property type="entry name" value="MFS_dom"/>
</dbReference>
<evidence type="ECO:0000313" key="11">
    <source>
        <dbReference type="EMBL" id="MCZ9678657.1"/>
    </source>
</evidence>
<keyword evidence="3" id="KW-0813">Transport</keyword>
<dbReference type="Gene3D" id="1.20.1250.20">
    <property type="entry name" value="MFS general substrate transporter like domains"/>
    <property type="match status" value="1"/>
</dbReference>
<comment type="similarity">
    <text evidence="2">Belongs to the major facilitator superfamily. EmrB family.</text>
</comment>
<evidence type="ECO:0000313" key="10">
    <source>
        <dbReference type="EMBL" id="MCZ3622503.1"/>
    </source>
</evidence>
<gene>
    <name evidence="10" type="ORF">L2772_06405</name>
    <name evidence="11" type="ORF">L2Z99_06100</name>
</gene>
<feature type="transmembrane region" description="Helical" evidence="8">
    <location>
        <begin position="300"/>
        <end position="322"/>
    </location>
</feature>
<evidence type="ECO:0000256" key="8">
    <source>
        <dbReference type="SAM" id="Phobius"/>
    </source>
</evidence>
<evidence type="ECO:0000259" key="9">
    <source>
        <dbReference type="PROSITE" id="PS50850"/>
    </source>
</evidence>
<dbReference type="PROSITE" id="PS50850">
    <property type="entry name" value="MFS"/>
    <property type="match status" value="1"/>
</dbReference>
<dbReference type="EMBL" id="JAKHEY010000008">
    <property type="protein sequence ID" value="MCZ9678657.1"/>
    <property type="molecule type" value="Genomic_DNA"/>
</dbReference>
<evidence type="ECO:0000256" key="2">
    <source>
        <dbReference type="ARBA" id="ARBA00008537"/>
    </source>
</evidence>
<feature type="transmembrane region" description="Helical" evidence="8">
    <location>
        <begin position="12"/>
        <end position="37"/>
    </location>
</feature>
<evidence type="ECO:0000256" key="3">
    <source>
        <dbReference type="ARBA" id="ARBA00022448"/>
    </source>
</evidence>
<accession>A0AAW5WZR1</accession>
<dbReference type="InterPro" id="IPR004638">
    <property type="entry name" value="EmrB-like"/>
</dbReference>
<dbReference type="Proteomes" id="UP001211566">
    <property type="component" value="Unassembled WGS sequence"/>
</dbReference>
<dbReference type="GO" id="GO:0022857">
    <property type="term" value="F:transmembrane transporter activity"/>
    <property type="evidence" value="ECO:0007669"/>
    <property type="project" value="InterPro"/>
</dbReference>
<dbReference type="InterPro" id="IPR011701">
    <property type="entry name" value="MFS"/>
</dbReference>
<evidence type="ECO:0000256" key="4">
    <source>
        <dbReference type="ARBA" id="ARBA00022475"/>
    </source>
</evidence>
<sequence length="461" mass="49383">MNNSQRIPAKVVAAVIATGLLSFCGVIVETAMNIAFPKLMKEFNITTNIVQWITSIYLLVVAIIVPLSALLKTNFKTKKLFIAAASLFIIGIVCDGIAPNFIVILLGRAIQGIGTGISLPLMFNIIMEQVPNSKLGMMMGFGNLITGVAPAIGPSLGGLIVTNWGWRVIFFCLLPPLAIAMVLGIWGIEQKSTIRKVKIDLFSLVLIAITFAGLVYGFSNVSSQSFISFQVAGAILVGLVAITLLIKHSFKLQNPILDFKLFKNLRFSGHVLIFFLVQMCSLGFAFLLPNYIQIVNNNSALTAGLIVMPAGLAGAIFAPIGGKILDKFGPKKPILFGASLMAVAIFTFVFIATKMSNMLIMLVYIFYMLGMGMMMGTVMTSALASLTDKEQTQGNGILNTLQQFAGSMGTSLAAMIVAMSQSEKVSSEATAIGSQHAFMLLACFVVIIIGVSIKVVPKKLN</sequence>
<dbReference type="RefSeq" id="WP_269254868.1">
    <property type="nucleotide sequence ID" value="NZ_JAKHEY010000008.1"/>
</dbReference>
<reference evidence="10 12" key="2">
    <citation type="submission" date="2022-01" db="EMBL/GenBank/DDBJ databases">
        <title>VMRC isolate genome collection.</title>
        <authorList>
            <person name="France M."/>
            <person name="Rutt L."/>
            <person name="Humphrys M."/>
            <person name="Ravel J."/>
        </authorList>
    </citation>
    <scope>NUCLEOTIDE SEQUENCE [LARGE SCALE GENOMIC DNA]</scope>
    <source>
        <strain evidence="10 12">C0172B4</strain>
    </source>
</reference>
<name>A0AAW5WZR1_9LACO</name>
<feature type="transmembrane region" description="Helical" evidence="8">
    <location>
        <begin position="164"/>
        <end position="187"/>
    </location>
</feature>
<dbReference type="SUPFAM" id="SSF103473">
    <property type="entry name" value="MFS general substrate transporter"/>
    <property type="match status" value="1"/>
</dbReference>
<comment type="subcellular location">
    <subcellularLocation>
        <location evidence="1">Cell membrane</location>
        <topology evidence="1">Multi-pass membrane protein</topology>
    </subcellularLocation>
</comment>